<keyword evidence="1" id="KW-1133">Transmembrane helix</keyword>
<organism evidence="2 3">
    <name type="scientific">Niabella pedocola</name>
    <dbReference type="NCBI Taxonomy" id="1752077"/>
    <lineage>
        <taxon>Bacteria</taxon>
        <taxon>Pseudomonadati</taxon>
        <taxon>Bacteroidota</taxon>
        <taxon>Chitinophagia</taxon>
        <taxon>Chitinophagales</taxon>
        <taxon>Chitinophagaceae</taxon>
        <taxon>Niabella</taxon>
    </lineage>
</organism>
<reference evidence="2 3" key="1">
    <citation type="submission" date="2021-11" db="EMBL/GenBank/DDBJ databases">
        <title>Genomic of Niabella pedocola.</title>
        <authorList>
            <person name="Wu T."/>
        </authorList>
    </citation>
    <scope>NUCLEOTIDE SEQUENCE [LARGE SCALE GENOMIC DNA]</scope>
    <source>
        <strain evidence="2 3">JCM 31011</strain>
    </source>
</reference>
<protein>
    <recommendedName>
        <fullName evidence="4">Rod shape-determining protein MreD</fullName>
    </recommendedName>
</protein>
<dbReference type="InterPro" id="IPR046487">
    <property type="entry name" value="DUF6580"/>
</dbReference>
<accession>A0ABS8PUB0</accession>
<dbReference type="RefSeq" id="WP_231005121.1">
    <property type="nucleotide sequence ID" value="NZ_JAJNEC010000005.1"/>
</dbReference>
<name>A0ABS8PUB0_9BACT</name>
<keyword evidence="3" id="KW-1185">Reference proteome</keyword>
<keyword evidence="1" id="KW-0812">Transmembrane</keyword>
<dbReference type="Proteomes" id="UP001199816">
    <property type="component" value="Unassembled WGS sequence"/>
</dbReference>
<gene>
    <name evidence="2" type="ORF">LQ567_13890</name>
</gene>
<keyword evidence="1" id="KW-0472">Membrane</keyword>
<feature type="transmembrane region" description="Helical" evidence="1">
    <location>
        <begin position="102"/>
        <end position="124"/>
    </location>
</feature>
<proteinExistence type="predicted"/>
<evidence type="ECO:0000313" key="2">
    <source>
        <dbReference type="EMBL" id="MCD2423863.1"/>
    </source>
</evidence>
<evidence type="ECO:0000256" key="1">
    <source>
        <dbReference type="SAM" id="Phobius"/>
    </source>
</evidence>
<dbReference type="Pfam" id="PF20221">
    <property type="entry name" value="DUF6580"/>
    <property type="match status" value="1"/>
</dbReference>
<feature type="transmembrane region" description="Helical" evidence="1">
    <location>
        <begin position="6"/>
        <end position="27"/>
    </location>
</feature>
<evidence type="ECO:0008006" key="4">
    <source>
        <dbReference type="Google" id="ProtNLM"/>
    </source>
</evidence>
<sequence>MKTTNKFWVITLMIVIAALSRILPHPYNFTPLVAMALFSGAHFDKKWMAYIMPLLAYLLSDLVISLTGARGFYGISQLFVYGGMLLVTALGTTLRQPKTIKVLGYALTGSAIFWIISNFGVWVASGIPGSIEYEPGLTLGMTYLRALPFYNQFSNQLFLGAFGGDLFYSAVLFGVYALAQKRLPSLRYSKA</sequence>
<feature type="transmembrane region" description="Helical" evidence="1">
    <location>
        <begin position="157"/>
        <end position="179"/>
    </location>
</feature>
<feature type="transmembrane region" description="Helical" evidence="1">
    <location>
        <begin position="47"/>
        <end position="66"/>
    </location>
</feature>
<comment type="caution">
    <text evidence="2">The sequence shown here is derived from an EMBL/GenBank/DDBJ whole genome shotgun (WGS) entry which is preliminary data.</text>
</comment>
<dbReference type="EMBL" id="JAJNEC010000005">
    <property type="protein sequence ID" value="MCD2423863.1"/>
    <property type="molecule type" value="Genomic_DNA"/>
</dbReference>
<evidence type="ECO:0000313" key="3">
    <source>
        <dbReference type="Proteomes" id="UP001199816"/>
    </source>
</evidence>